<dbReference type="GeneID" id="78340922"/>
<protein>
    <recommendedName>
        <fullName evidence="3">BACON domain-containing protein</fullName>
    </recommendedName>
</protein>
<dbReference type="RefSeq" id="WP_141411904.1">
    <property type="nucleotide sequence ID" value="NZ_AP019735.1"/>
</dbReference>
<proteinExistence type="predicted"/>
<dbReference type="Proteomes" id="UP000318946">
    <property type="component" value="Chromosome"/>
</dbReference>
<dbReference type="AlphaFoldDB" id="A0A4Y1WQC5"/>
<evidence type="ECO:0008006" key="3">
    <source>
        <dbReference type="Google" id="ProtNLM"/>
    </source>
</evidence>
<evidence type="ECO:0000313" key="2">
    <source>
        <dbReference type="Proteomes" id="UP000318946"/>
    </source>
</evidence>
<dbReference type="KEGG" id="acou:A5CBH24_01980"/>
<dbReference type="OrthoDB" id="1070809at2"/>
<sequence>MIEAATPAAVPAEGGAISIDYEVKNPVEGKRLSAQSDDAWVKELTVGDEAVTARLEKNLLADPRTATVTLRYDGAEAVKVSVVQEGYLPFLIQVADITMSDARMTVYPEEEGMYIAAVDFAEGFDAQKIAAENKAIFAEHAAAEQKTLAEFIAGYAYKGEQTFHPSRLSPNTDYVVYVYGIDSEGEATTDVIVEPFKSLPVEPGPMVDCKIDIVAENLTSTSVKVVFNPSDPTVQYFYTMLDQAGYEDISKDWPGYIYEYMVSQLTDDGLPLSTIVMLSCSVGQQEVQSKTLQPETTYYACAVGVNSTAMINTEVAVQKIVTPPDSPIDYGFDFDFGEVTATGARVTVSPRDVRAFYYWNVMTEEEYGEMKGDESKIAAYFEQKMIEQRKAQMGDYADWYPLPEFIASQCSSGFDGPDSYTFGTLTPETTYYVYAFWVDEQTGEPASVTAFSESPFKTEKQVISAAVAKPSLWLTDGDDWAELNPLGYGHFKGYAILGARIAPAEGAVHWYSNIYKASDIASTDDQLLASSLINSKYYMDKTSYNLSYGVEWGGDYVIVSVAVDAAGARGPVQRVAFKAEKSAAEPLESIPGE</sequence>
<evidence type="ECO:0000313" key="1">
    <source>
        <dbReference type="EMBL" id="BBL02885.1"/>
    </source>
</evidence>
<organism evidence="1 2">
    <name type="scientific">Alistipes communis</name>
    <dbReference type="NCBI Taxonomy" id="2585118"/>
    <lineage>
        <taxon>Bacteria</taxon>
        <taxon>Pseudomonadati</taxon>
        <taxon>Bacteroidota</taxon>
        <taxon>Bacteroidia</taxon>
        <taxon>Bacteroidales</taxon>
        <taxon>Rikenellaceae</taxon>
        <taxon>Alistipes</taxon>
    </lineage>
</organism>
<name>A0A4Y1WQC5_9BACT</name>
<dbReference type="EMBL" id="AP019735">
    <property type="protein sequence ID" value="BBL02885.1"/>
    <property type="molecule type" value="Genomic_DNA"/>
</dbReference>
<accession>A0A4Y1WQC5</accession>
<gene>
    <name evidence="1" type="ORF">A5CBH24_01980</name>
</gene>
<reference evidence="2" key="1">
    <citation type="submission" date="2019-06" db="EMBL/GenBank/DDBJ databases">
        <title>Alistipes onderdonkii subsp. vulgaris subsp. nov., Alistipes dispar sp. nov. and Alistipes communis sp. nov., isolated from human faeces, and creation of Alistipes onderdonkii subsp. onderdonkii subsp. nov.</title>
        <authorList>
            <person name="Sakamoto M."/>
            <person name="Ikeyama N."/>
            <person name="Ogata Y."/>
            <person name="Suda W."/>
            <person name="Iino T."/>
            <person name="Hattori M."/>
            <person name="Ohkuma M."/>
        </authorList>
    </citation>
    <scope>NUCLEOTIDE SEQUENCE [LARGE SCALE GENOMIC DNA]</scope>
    <source>
        <strain evidence="2">5CBH24</strain>
    </source>
</reference>
<keyword evidence="2" id="KW-1185">Reference proteome</keyword>